<feature type="region of interest" description="Disordered" evidence="5">
    <location>
        <begin position="389"/>
        <end position="832"/>
    </location>
</feature>
<reference evidence="7 8" key="1">
    <citation type="journal article" date="2019" name="Commun. Biol.">
        <title>The bagworm genome reveals a unique fibroin gene that provides high tensile strength.</title>
        <authorList>
            <person name="Kono N."/>
            <person name="Nakamura H."/>
            <person name="Ohtoshi R."/>
            <person name="Tomita M."/>
            <person name="Numata K."/>
            <person name="Arakawa K."/>
        </authorList>
    </citation>
    <scope>NUCLEOTIDE SEQUENCE [LARGE SCALE GENOMIC DNA]</scope>
</reference>
<keyword evidence="2" id="KW-0479">Metal-binding</keyword>
<protein>
    <submittedName>
        <fullName evidence="7">Uncharacterized protein CG5098</fullName>
    </submittedName>
</protein>
<dbReference type="Proteomes" id="UP000299102">
    <property type="component" value="Unassembled WGS sequence"/>
</dbReference>
<feature type="compositionally biased region" description="Basic and acidic residues" evidence="5">
    <location>
        <begin position="507"/>
        <end position="528"/>
    </location>
</feature>
<name>A0A4C1VNE0_EUMVA</name>
<feature type="compositionally biased region" description="Low complexity" evidence="5">
    <location>
        <begin position="773"/>
        <end position="785"/>
    </location>
</feature>
<feature type="domain" description="PHD-type" evidence="6">
    <location>
        <begin position="898"/>
        <end position="1008"/>
    </location>
</feature>
<feature type="compositionally biased region" description="Basic residues" evidence="5">
    <location>
        <begin position="742"/>
        <end position="751"/>
    </location>
</feature>
<evidence type="ECO:0000313" key="8">
    <source>
        <dbReference type="Proteomes" id="UP000299102"/>
    </source>
</evidence>
<keyword evidence="8" id="KW-1185">Reference proteome</keyword>
<feature type="compositionally biased region" description="Low complexity" evidence="5">
    <location>
        <begin position="574"/>
        <end position="584"/>
    </location>
</feature>
<accession>A0A4C1VNE0</accession>
<proteinExistence type="predicted"/>
<evidence type="ECO:0000256" key="4">
    <source>
        <dbReference type="ARBA" id="ARBA00022833"/>
    </source>
</evidence>
<dbReference type="Gene3D" id="3.30.40.10">
    <property type="entry name" value="Zinc/RING finger domain, C3HC4 (zinc finger)"/>
    <property type="match status" value="1"/>
</dbReference>
<evidence type="ECO:0000256" key="5">
    <source>
        <dbReference type="SAM" id="MobiDB-lite"/>
    </source>
</evidence>
<dbReference type="GO" id="GO:0008270">
    <property type="term" value="F:zinc ion binding"/>
    <property type="evidence" value="ECO:0007669"/>
    <property type="project" value="UniProtKB-KW"/>
</dbReference>
<dbReference type="InterPro" id="IPR034732">
    <property type="entry name" value="EPHD"/>
</dbReference>
<evidence type="ECO:0000313" key="7">
    <source>
        <dbReference type="EMBL" id="GBP39867.1"/>
    </source>
</evidence>
<dbReference type="OrthoDB" id="10029243at2759"/>
<evidence type="ECO:0000256" key="3">
    <source>
        <dbReference type="ARBA" id="ARBA00022771"/>
    </source>
</evidence>
<feature type="compositionally biased region" description="Basic and acidic residues" evidence="5">
    <location>
        <begin position="585"/>
        <end position="615"/>
    </location>
</feature>
<feature type="compositionally biased region" description="Pro residues" evidence="5">
    <location>
        <begin position="431"/>
        <end position="456"/>
    </location>
</feature>
<evidence type="ECO:0000256" key="1">
    <source>
        <dbReference type="ARBA" id="ARBA00022553"/>
    </source>
</evidence>
<evidence type="ECO:0000259" key="6">
    <source>
        <dbReference type="PROSITE" id="PS51805"/>
    </source>
</evidence>
<organism evidence="7 8">
    <name type="scientific">Eumeta variegata</name>
    <name type="common">Bagworm moth</name>
    <name type="synonym">Eumeta japonica</name>
    <dbReference type="NCBI Taxonomy" id="151549"/>
    <lineage>
        <taxon>Eukaryota</taxon>
        <taxon>Metazoa</taxon>
        <taxon>Ecdysozoa</taxon>
        <taxon>Arthropoda</taxon>
        <taxon>Hexapoda</taxon>
        <taxon>Insecta</taxon>
        <taxon>Pterygota</taxon>
        <taxon>Neoptera</taxon>
        <taxon>Endopterygota</taxon>
        <taxon>Lepidoptera</taxon>
        <taxon>Glossata</taxon>
        <taxon>Ditrysia</taxon>
        <taxon>Tineoidea</taxon>
        <taxon>Psychidae</taxon>
        <taxon>Oiketicinae</taxon>
        <taxon>Eumeta</taxon>
    </lineage>
</organism>
<sequence length="1008" mass="108149">MTVKPSKLEDHLRRCHPDEIGKDLKYFQTLKVKYEKRPTAHSMFSSTSESNNDGLRASYINSLLIAKFGKPNTIGEQLILPAVEEIVRSSKRARENVSEVSVHVVRKRSYAGEGSSNTPALSWWTEWGASTCRGRAESALRKCRCVWRPPCRGARSTTLTGDRRRSVPLGTRCRKSVFASVQLQMASYLARAPQAHLASERGVTWHTPTPPPRLYHVPATSPPEPLQAMKVGGSAVSGGPAGPPVFRHAGTPPELFRHTPTPPDKHAHRHTPSPGDMKAAAILPPADLYSHLGQQRDKIVRAEDMLSYARSVAGAGVDLSLTRVPLPSAATAPPPPAANGAPLSLSVRDAPTINSLIARAQPRHPPHHARVDQLLERLVPSPVSPHSVIVHSRAAPTPSPPSSNEDSADSCGAPPGAKRKRKPDRTVRVPAPTPPTAAATPPPQPLPPRLSPPPPAFDDQRSKPTAPVGREQELRTDTSPPVLVTVPTSTAPPVVTSTDHTPLENGDATHDKMNGPDIVDADRQDATKPLHTRRKTRSGSAETIDDIAAMIADPDPGAAPPAIHNTETDAPTTVDSLKSVLSSVDHVKPEKKSPKKSPSREREEQISNAEERTTIERAAAVAPRRRSARSSNAEAPNVPVESPSEGRPAESEPTTHKETGEPVAASFVEVENQLQKMFAGLEEETSSAPAPTLDSAASGRPEPPDSGRTRDSPIKRRRSAIAKNKKKRKTSTVPSTDGLPPNKKKTARKKGGGTSGRLRARSKEAVAREAYDSGSNASGASRSRGPYIQIRGPRDSPLSVNVVNATGSAGADDDSEGAHRSRVHPQRAKTADGELRNGLRTRGLHCSTLSLRYDATTPDASWVCAFCERGPHAGAAPGAGAGPEPRPLGDLFGPYTISTDCEEFRELDETTRRRASPGTNASPGVEVWVHEECAVWAPGVLAGGLRVWGLESAVWNARGVRCVRCGRGGAAIACGVRGCPQRTHVWCARVTRWTLDEDRFRAVCPKHH</sequence>
<keyword evidence="3" id="KW-0863">Zinc-finger</keyword>
<dbReference type="GO" id="GO:0006357">
    <property type="term" value="P:regulation of transcription by RNA polymerase II"/>
    <property type="evidence" value="ECO:0007669"/>
    <property type="project" value="TreeGrafter"/>
</dbReference>
<feature type="compositionally biased region" description="Basic residues" evidence="5">
    <location>
        <begin position="715"/>
        <end position="730"/>
    </location>
</feature>
<gene>
    <name evidence="7" type="ORF">EVAR_29097_1</name>
</gene>
<dbReference type="Pfam" id="PF13771">
    <property type="entry name" value="zf-HC5HC2H"/>
    <property type="match status" value="1"/>
</dbReference>
<evidence type="ECO:0000256" key="2">
    <source>
        <dbReference type="ARBA" id="ARBA00022723"/>
    </source>
</evidence>
<dbReference type="InterPro" id="IPR013083">
    <property type="entry name" value="Znf_RING/FYVE/PHD"/>
</dbReference>
<feature type="compositionally biased region" description="Basic and acidic residues" evidence="5">
    <location>
        <begin position="702"/>
        <end position="714"/>
    </location>
</feature>
<feature type="compositionally biased region" description="Low complexity" evidence="5">
    <location>
        <begin position="546"/>
        <end position="563"/>
    </location>
</feature>
<dbReference type="EMBL" id="BGZK01000372">
    <property type="protein sequence ID" value="GBP39867.1"/>
    <property type="molecule type" value="Genomic_DNA"/>
</dbReference>
<feature type="compositionally biased region" description="Basic and acidic residues" evidence="5">
    <location>
        <begin position="647"/>
        <end position="660"/>
    </location>
</feature>
<dbReference type="GO" id="GO:0005634">
    <property type="term" value="C:nucleus"/>
    <property type="evidence" value="ECO:0007669"/>
    <property type="project" value="TreeGrafter"/>
</dbReference>
<feature type="compositionally biased region" description="Low complexity" evidence="5">
    <location>
        <begin position="477"/>
        <end position="498"/>
    </location>
</feature>
<dbReference type="STRING" id="151549.A0A4C1VNE0"/>
<comment type="caution">
    <text evidence="7">The sequence shown here is derived from an EMBL/GenBank/DDBJ whole genome shotgun (WGS) entry which is preliminary data.</text>
</comment>
<feature type="compositionally biased region" description="Polar residues" evidence="5">
    <location>
        <begin position="798"/>
        <end position="807"/>
    </location>
</feature>
<dbReference type="PROSITE" id="PS51805">
    <property type="entry name" value="EPHD"/>
    <property type="match status" value="1"/>
</dbReference>
<dbReference type="InterPro" id="IPR052440">
    <property type="entry name" value="Trans_Reg/Chrom_Remod"/>
</dbReference>
<dbReference type="AlphaFoldDB" id="A0A4C1VNE0"/>
<feature type="compositionally biased region" description="Basic and acidic residues" evidence="5">
    <location>
        <begin position="761"/>
        <end position="771"/>
    </location>
</feature>
<keyword evidence="1" id="KW-0597">Phosphoprotein</keyword>
<dbReference type="PANTHER" id="PTHR14955">
    <property type="entry name" value="RETINOIC ACID INDUCED 1/TRANSCRIPTION FACTOR 20"/>
    <property type="match status" value="1"/>
</dbReference>
<keyword evidence="4" id="KW-0862">Zinc</keyword>
<dbReference type="PANTHER" id="PTHR14955:SF4">
    <property type="entry name" value="PHD-TYPE DOMAIN-CONTAINING PROTEIN"/>
    <property type="match status" value="1"/>
</dbReference>